<dbReference type="Pfam" id="PF00072">
    <property type="entry name" value="Response_reg"/>
    <property type="match status" value="1"/>
</dbReference>
<sequence length="182" mass="20874">MEAESGQDAMAQATHRRPHLVLLDVNMPGLDGYETACCMRDNAALKNVRLIAVCDTLTEDTQHKCKESGFDSHTLKPIQINHLLATIQEQTELEWIYEDDTSKQAEKFSKQEFVIPPLEIMKTLNRLSRQGDLMEIQQQAKQLIKNHPELTPFCDKLMEYAGKFMVNKLKTYIEETMNAMTV</sequence>
<keyword evidence="1 2" id="KW-0597">Phosphoprotein</keyword>
<evidence type="ECO:0000256" key="2">
    <source>
        <dbReference type="PROSITE-ProRule" id="PRU00169"/>
    </source>
</evidence>
<organism evidence="4 5">
    <name type="scientific">Candidatus Magnetoglobus multicellularis str. Araruama</name>
    <dbReference type="NCBI Taxonomy" id="890399"/>
    <lineage>
        <taxon>Bacteria</taxon>
        <taxon>Pseudomonadati</taxon>
        <taxon>Thermodesulfobacteriota</taxon>
        <taxon>Desulfobacteria</taxon>
        <taxon>Desulfobacterales</taxon>
        <taxon>Desulfobacteraceae</taxon>
        <taxon>Candidatus Magnetoglobus</taxon>
    </lineage>
</organism>
<dbReference type="InterPro" id="IPR011006">
    <property type="entry name" value="CheY-like_superfamily"/>
</dbReference>
<dbReference type="InterPro" id="IPR001789">
    <property type="entry name" value="Sig_transdc_resp-reg_receiver"/>
</dbReference>
<feature type="modified residue" description="4-aspartylphosphate" evidence="2">
    <location>
        <position position="24"/>
    </location>
</feature>
<dbReference type="AlphaFoldDB" id="A0A1V1P6P9"/>
<dbReference type="InterPro" id="IPR050595">
    <property type="entry name" value="Bact_response_regulator"/>
</dbReference>
<reference evidence="5" key="1">
    <citation type="submission" date="2012-11" db="EMBL/GenBank/DDBJ databases">
        <authorList>
            <person name="Lucero-Rivera Y.E."/>
            <person name="Tovar-Ramirez D."/>
        </authorList>
    </citation>
    <scope>NUCLEOTIDE SEQUENCE [LARGE SCALE GENOMIC DNA]</scope>
    <source>
        <strain evidence="5">Araruama</strain>
    </source>
</reference>
<name>A0A1V1P6P9_9BACT</name>
<dbReference type="EMBL" id="ATBP01000402">
    <property type="protein sequence ID" value="ETR70579.1"/>
    <property type="molecule type" value="Genomic_DNA"/>
</dbReference>
<evidence type="ECO:0000259" key="3">
    <source>
        <dbReference type="PROSITE" id="PS50110"/>
    </source>
</evidence>
<proteinExistence type="predicted"/>
<dbReference type="PANTHER" id="PTHR44591">
    <property type="entry name" value="STRESS RESPONSE REGULATOR PROTEIN 1"/>
    <property type="match status" value="1"/>
</dbReference>
<evidence type="ECO:0000313" key="4">
    <source>
        <dbReference type="EMBL" id="ETR70579.1"/>
    </source>
</evidence>
<feature type="domain" description="Response regulatory" evidence="3">
    <location>
        <begin position="1"/>
        <end position="91"/>
    </location>
</feature>
<evidence type="ECO:0000256" key="1">
    <source>
        <dbReference type="ARBA" id="ARBA00022553"/>
    </source>
</evidence>
<dbReference type="PROSITE" id="PS50110">
    <property type="entry name" value="RESPONSE_REGULATORY"/>
    <property type="match status" value="1"/>
</dbReference>
<protein>
    <recommendedName>
        <fullName evidence="3">Response regulatory domain-containing protein</fullName>
    </recommendedName>
</protein>
<dbReference type="PANTHER" id="PTHR44591:SF3">
    <property type="entry name" value="RESPONSE REGULATORY DOMAIN-CONTAINING PROTEIN"/>
    <property type="match status" value="1"/>
</dbReference>
<dbReference type="SUPFAM" id="SSF52172">
    <property type="entry name" value="CheY-like"/>
    <property type="match status" value="1"/>
</dbReference>
<gene>
    <name evidence="4" type="ORF">OMM_03145</name>
</gene>
<dbReference type="Proteomes" id="UP000189670">
    <property type="component" value="Unassembled WGS sequence"/>
</dbReference>
<dbReference type="GO" id="GO:0000160">
    <property type="term" value="P:phosphorelay signal transduction system"/>
    <property type="evidence" value="ECO:0007669"/>
    <property type="project" value="InterPro"/>
</dbReference>
<evidence type="ECO:0000313" key="5">
    <source>
        <dbReference type="Proteomes" id="UP000189670"/>
    </source>
</evidence>
<dbReference type="Gene3D" id="3.40.50.2300">
    <property type="match status" value="1"/>
</dbReference>
<accession>A0A1V1P6P9</accession>
<comment type="caution">
    <text evidence="4">The sequence shown here is derived from an EMBL/GenBank/DDBJ whole genome shotgun (WGS) entry which is preliminary data.</text>
</comment>